<sequence length="102" mass="11483">MCGSLRSTANILGCALQTRKITLTVNSPNFMFSFDVLWCMKTPEISHAFFTEQRGSSQNQRGEVCLESSEIIFSYTKQGHSTTVSLEEAMMCWMRVDSKEGV</sequence>
<name>A0A1V4KZ38_PATFA</name>
<dbReference type="EMBL" id="LSYS01001150">
    <property type="protein sequence ID" value="OPJ89710.1"/>
    <property type="molecule type" value="Genomic_DNA"/>
</dbReference>
<dbReference type="Proteomes" id="UP000190648">
    <property type="component" value="Unassembled WGS sequence"/>
</dbReference>
<evidence type="ECO:0000313" key="1">
    <source>
        <dbReference type="EMBL" id="OPJ89710.1"/>
    </source>
</evidence>
<evidence type="ECO:0000313" key="2">
    <source>
        <dbReference type="Proteomes" id="UP000190648"/>
    </source>
</evidence>
<keyword evidence="2" id="KW-1185">Reference proteome</keyword>
<comment type="caution">
    <text evidence="1">The sequence shown here is derived from an EMBL/GenBank/DDBJ whole genome shotgun (WGS) entry which is preliminary data.</text>
</comment>
<dbReference type="AlphaFoldDB" id="A0A1V4KZ38"/>
<reference evidence="1 2" key="1">
    <citation type="submission" date="2016-02" db="EMBL/GenBank/DDBJ databases">
        <title>Band-tailed pigeon sequencing and assembly.</title>
        <authorList>
            <person name="Soares A.E."/>
            <person name="Novak B.J."/>
            <person name="Rice E.S."/>
            <person name="O'Connell B."/>
            <person name="Chang D."/>
            <person name="Weber S."/>
            <person name="Shapiro B."/>
        </authorList>
    </citation>
    <scope>NUCLEOTIDE SEQUENCE [LARGE SCALE GENOMIC DNA]</scope>
    <source>
        <strain evidence="1">BTP2013</strain>
        <tissue evidence="1">Blood</tissue>
    </source>
</reference>
<protein>
    <submittedName>
        <fullName evidence="1">Uncharacterized protein</fullName>
    </submittedName>
</protein>
<accession>A0A1V4KZ38</accession>
<gene>
    <name evidence="1" type="ORF">AV530_003870</name>
</gene>
<organism evidence="1 2">
    <name type="scientific">Patagioenas fasciata monilis</name>
    <dbReference type="NCBI Taxonomy" id="372326"/>
    <lineage>
        <taxon>Eukaryota</taxon>
        <taxon>Metazoa</taxon>
        <taxon>Chordata</taxon>
        <taxon>Craniata</taxon>
        <taxon>Vertebrata</taxon>
        <taxon>Euteleostomi</taxon>
        <taxon>Archelosauria</taxon>
        <taxon>Archosauria</taxon>
        <taxon>Dinosauria</taxon>
        <taxon>Saurischia</taxon>
        <taxon>Theropoda</taxon>
        <taxon>Coelurosauria</taxon>
        <taxon>Aves</taxon>
        <taxon>Neognathae</taxon>
        <taxon>Neoaves</taxon>
        <taxon>Columbimorphae</taxon>
        <taxon>Columbiformes</taxon>
        <taxon>Columbidae</taxon>
        <taxon>Patagioenas</taxon>
    </lineage>
</organism>
<proteinExistence type="predicted"/>